<organism evidence="4 5">
    <name type="scientific">Agromyces cerinus subsp. cerinus</name>
    <dbReference type="NCBI Taxonomy" id="232089"/>
    <lineage>
        <taxon>Bacteria</taxon>
        <taxon>Bacillati</taxon>
        <taxon>Actinomycetota</taxon>
        <taxon>Actinomycetes</taxon>
        <taxon>Micrococcales</taxon>
        <taxon>Microbacteriaceae</taxon>
        <taxon>Agromyces</taxon>
    </lineage>
</organism>
<evidence type="ECO:0000256" key="1">
    <source>
        <dbReference type="SAM" id="MobiDB-lite"/>
    </source>
</evidence>
<sequence length="228" mass="24871">MAVIRLRGTPLDPDAPEARRWLEDELTGPEYQAAKPSPFDVAMQAIRDWFVGLFDGATGLPGPLLTLLLVLLITAVVVVGLLVFGVPRLRRRRRSEVPLFDDHDLRDLDTLRRAATAAASAGDWPLAIEERFRALVRGLVEREVVTVHPGTTARTFADAAAVSFPDLAAELRDAAGGFDGVRYLGRAGSPDEYARVTDLERRVADARPAGRGDHEASAYDRHAVEAAR</sequence>
<dbReference type="RefSeq" id="WP_074258609.1">
    <property type="nucleotide sequence ID" value="NZ_FSRJ01000001.1"/>
</dbReference>
<dbReference type="AlphaFoldDB" id="A0A1N6DJ15"/>
<feature type="domain" description="Protein-glutamine gamma-glutamyltransferase-like C-terminal" evidence="3">
    <location>
        <begin position="131"/>
        <end position="198"/>
    </location>
</feature>
<proteinExistence type="predicted"/>
<keyword evidence="2" id="KW-1133">Transmembrane helix</keyword>
<dbReference type="Pfam" id="PF13559">
    <property type="entry name" value="DUF4129"/>
    <property type="match status" value="1"/>
</dbReference>
<dbReference type="STRING" id="232089.SAMN05443544_0296"/>
<dbReference type="EMBL" id="FSRJ01000001">
    <property type="protein sequence ID" value="SIN70748.1"/>
    <property type="molecule type" value="Genomic_DNA"/>
</dbReference>
<protein>
    <recommendedName>
        <fullName evidence="3">Protein-glutamine gamma-glutamyltransferase-like C-terminal domain-containing protein</fullName>
    </recommendedName>
</protein>
<feature type="region of interest" description="Disordered" evidence="1">
    <location>
        <begin position="204"/>
        <end position="223"/>
    </location>
</feature>
<evidence type="ECO:0000313" key="4">
    <source>
        <dbReference type="EMBL" id="SIN70748.1"/>
    </source>
</evidence>
<evidence type="ECO:0000259" key="3">
    <source>
        <dbReference type="Pfam" id="PF13559"/>
    </source>
</evidence>
<keyword evidence="5" id="KW-1185">Reference proteome</keyword>
<dbReference type="InterPro" id="IPR025403">
    <property type="entry name" value="TgpA-like_C"/>
</dbReference>
<evidence type="ECO:0000313" key="5">
    <source>
        <dbReference type="Proteomes" id="UP000184699"/>
    </source>
</evidence>
<keyword evidence="2" id="KW-0812">Transmembrane</keyword>
<reference evidence="5" key="1">
    <citation type="submission" date="2016-11" db="EMBL/GenBank/DDBJ databases">
        <authorList>
            <person name="Varghese N."/>
            <person name="Submissions S."/>
        </authorList>
    </citation>
    <scope>NUCLEOTIDE SEQUENCE [LARGE SCALE GENOMIC DNA]</scope>
    <source>
        <strain evidence="5">DSM 8595</strain>
    </source>
</reference>
<dbReference type="Proteomes" id="UP000184699">
    <property type="component" value="Unassembled WGS sequence"/>
</dbReference>
<dbReference type="OrthoDB" id="3389322at2"/>
<accession>A0A1N6DJ15</accession>
<gene>
    <name evidence="4" type="ORF">SAMN05443544_0296</name>
</gene>
<feature type="transmembrane region" description="Helical" evidence="2">
    <location>
        <begin position="64"/>
        <end position="86"/>
    </location>
</feature>
<name>A0A1N6DJ15_9MICO</name>
<keyword evidence="2" id="KW-0472">Membrane</keyword>
<evidence type="ECO:0000256" key="2">
    <source>
        <dbReference type="SAM" id="Phobius"/>
    </source>
</evidence>